<dbReference type="SUPFAM" id="SSF55729">
    <property type="entry name" value="Acyl-CoA N-acyltransferases (Nat)"/>
    <property type="match status" value="1"/>
</dbReference>
<evidence type="ECO:0000256" key="3">
    <source>
        <dbReference type="ARBA" id="ARBA00013184"/>
    </source>
</evidence>
<dbReference type="GO" id="GO:0010484">
    <property type="term" value="F:histone H3 acetyltransferase activity"/>
    <property type="evidence" value="ECO:0007669"/>
    <property type="project" value="TreeGrafter"/>
</dbReference>
<evidence type="ECO:0000256" key="11">
    <source>
        <dbReference type="ARBA" id="ARBA00023315"/>
    </source>
</evidence>
<evidence type="ECO:0000256" key="9">
    <source>
        <dbReference type="ARBA" id="ARBA00023163"/>
    </source>
</evidence>
<evidence type="ECO:0000256" key="1">
    <source>
        <dbReference type="ARBA" id="ARBA00004123"/>
    </source>
</evidence>
<evidence type="ECO:0000256" key="2">
    <source>
        <dbReference type="ARBA" id="ARBA00008607"/>
    </source>
</evidence>
<evidence type="ECO:0000256" key="13">
    <source>
        <dbReference type="SAM" id="MobiDB-lite"/>
    </source>
</evidence>
<dbReference type="Gene3D" id="1.20.920.10">
    <property type="entry name" value="Bromodomain-like"/>
    <property type="match status" value="1"/>
</dbReference>
<dbReference type="EC" id="2.3.1.48" evidence="3"/>
<feature type="domain" description="Bromo" evidence="14">
    <location>
        <begin position="377"/>
        <end position="450"/>
    </location>
</feature>
<keyword evidence="6" id="KW-0805">Transcription regulation</keyword>
<gene>
    <name evidence="16" type="ORF">CDCA_CDCA01G0016</name>
</gene>
<evidence type="ECO:0000259" key="15">
    <source>
        <dbReference type="PROSITE" id="PS51186"/>
    </source>
</evidence>
<dbReference type="InterPro" id="IPR018359">
    <property type="entry name" value="Bromodomain_CS"/>
</dbReference>
<dbReference type="Proteomes" id="UP001301350">
    <property type="component" value="Unassembled WGS sequence"/>
</dbReference>
<dbReference type="Pfam" id="PF00583">
    <property type="entry name" value="Acetyltransf_1"/>
    <property type="match status" value="1"/>
</dbReference>
<evidence type="ECO:0000256" key="4">
    <source>
        <dbReference type="ARBA" id="ARBA00022679"/>
    </source>
</evidence>
<dbReference type="SMART" id="SM00297">
    <property type="entry name" value="BROMO"/>
    <property type="match status" value="1"/>
</dbReference>
<keyword evidence="10" id="KW-0539">Nucleus</keyword>
<dbReference type="PROSITE" id="PS51186">
    <property type="entry name" value="GNAT"/>
    <property type="match status" value="1"/>
</dbReference>
<dbReference type="PROSITE" id="PS00633">
    <property type="entry name" value="BROMODOMAIN_1"/>
    <property type="match status" value="1"/>
</dbReference>
<dbReference type="CDD" id="cd04301">
    <property type="entry name" value="NAT_SF"/>
    <property type="match status" value="1"/>
</dbReference>
<comment type="caution">
    <text evidence="16">The sequence shown here is derived from an EMBL/GenBank/DDBJ whole genome shotgun (WGS) entry which is preliminary data.</text>
</comment>
<feature type="region of interest" description="Disordered" evidence="13">
    <location>
        <begin position="1"/>
        <end position="54"/>
    </location>
</feature>
<feature type="compositionally biased region" description="Basic residues" evidence="13">
    <location>
        <begin position="1"/>
        <end position="15"/>
    </location>
</feature>
<dbReference type="GO" id="GO:0005634">
    <property type="term" value="C:nucleus"/>
    <property type="evidence" value="ECO:0007669"/>
    <property type="project" value="UniProtKB-SubCell"/>
</dbReference>
<evidence type="ECO:0000256" key="5">
    <source>
        <dbReference type="ARBA" id="ARBA00022853"/>
    </source>
</evidence>
<dbReference type="InterPro" id="IPR036427">
    <property type="entry name" value="Bromodomain-like_sf"/>
</dbReference>
<accession>A0AAV9IP63</accession>
<evidence type="ECO:0000313" key="16">
    <source>
        <dbReference type="EMBL" id="KAK4533991.1"/>
    </source>
</evidence>
<feature type="compositionally biased region" description="Basic and acidic residues" evidence="13">
    <location>
        <begin position="27"/>
        <end position="38"/>
    </location>
</feature>
<sequence>MPSKRQRKGTSKKASHTGAHPGSALPEVKREGASRSDDTTPGSGAAPEEEVEDFRVEPAVPVPRALHPIEPDHPGAYAMSTEDMIGVDSHLSYVTRWARMRAEEERGEVQFRAVRNDGSREALVLLLGLKNVFIRQLPNMPRPYVARLVFDRKHESTTMIKRLPGGEEVVMGGCCYRPFPEQGFSEIAFLAISHNEQVRGYGTRLMAHTKERAKQLGLTHLLTCADNNAVAYFKKQGFSKIITLPPERWQGYIKDYEGIVLMECVLNYKVDYLNIPPLLKAQKMCLLEKLKEVSRSHIVYPGIDVKQMRGVRIEDIPGLQHIDLTKVPPPTAAHGTRSGGASGAKASSAAAAIAAERDPVQLAALHKELQQVLNQIKSHASAWPFLQPVDPQETGAYNYYEVVKNPMDLRTIQERLDGGGYYVNKDIFLADLNRMVKNAVDYNGPGHYITELAQSLQRFYSSKV</sequence>
<dbReference type="InterPro" id="IPR016181">
    <property type="entry name" value="Acyl_CoA_acyltransferase"/>
</dbReference>
<dbReference type="AlphaFoldDB" id="A0AAV9IP63"/>
<dbReference type="PANTHER" id="PTHR45750">
    <property type="entry name" value="GH11602P"/>
    <property type="match status" value="1"/>
</dbReference>
<name>A0AAV9IP63_CYACA</name>
<comment type="similarity">
    <text evidence="2">Belongs to the acetyltransferase family. GCN5 subfamily.</text>
</comment>
<dbReference type="InterPro" id="IPR001487">
    <property type="entry name" value="Bromodomain"/>
</dbReference>
<keyword evidence="9" id="KW-0804">Transcription</keyword>
<keyword evidence="11" id="KW-0012">Acyltransferase</keyword>
<evidence type="ECO:0000256" key="8">
    <source>
        <dbReference type="ARBA" id="ARBA00023159"/>
    </source>
</evidence>
<dbReference type="SUPFAM" id="SSF47370">
    <property type="entry name" value="Bromodomain"/>
    <property type="match status" value="1"/>
</dbReference>
<keyword evidence="17" id="KW-1185">Reference proteome</keyword>
<reference evidence="16 17" key="1">
    <citation type="submission" date="2022-07" db="EMBL/GenBank/DDBJ databases">
        <title>Genome-wide signatures of adaptation to extreme environments.</title>
        <authorList>
            <person name="Cho C.H."/>
            <person name="Yoon H.S."/>
        </authorList>
    </citation>
    <scope>NUCLEOTIDE SEQUENCE [LARGE SCALE GENOMIC DNA]</scope>
    <source>
        <strain evidence="16 17">DBV 063 E5</strain>
    </source>
</reference>
<keyword evidence="8" id="KW-0010">Activator</keyword>
<dbReference type="EMBL" id="JANCYW010000001">
    <property type="protein sequence ID" value="KAK4533991.1"/>
    <property type="molecule type" value="Genomic_DNA"/>
</dbReference>
<keyword evidence="7 12" id="KW-0103">Bromodomain</keyword>
<dbReference type="GO" id="GO:0045944">
    <property type="term" value="P:positive regulation of transcription by RNA polymerase II"/>
    <property type="evidence" value="ECO:0007669"/>
    <property type="project" value="TreeGrafter"/>
</dbReference>
<dbReference type="Gene3D" id="3.40.630.30">
    <property type="match status" value="1"/>
</dbReference>
<dbReference type="PRINTS" id="PR00503">
    <property type="entry name" value="BROMODOMAIN"/>
</dbReference>
<keyword evidence="5" id="KW-0156">Chromatin regulator</keyword>
<dbReference type="InterPro" id="IPR000182">
    <property type="entry name" value="GNAT_dom"/>
</dbReference>
<protein>
    <recommendedName>
        <fullName evidence="3">histone acetyltransferase</fullName>
        <ecNumber evidence="3">2.3.1.48</ecNumber>
    </recommendedName>
</protein>
<dbReference type="PROSITE" id="PS50014">
    <property type="entry name" value="BROMODOMAIN_2"/>
    <property type="match status" value="1"/>
</dbReference>
<organism evidence="16 17">
    <name type="scientific">Cyanidium caldarium</name>
    <name type="common">Red alga</name>
    <dbReference type="NCBI Taxonomy" id="2771"/>
    <lineage>
        <taxon>Eukaryota</taxon>
        <taxon>Rhodophyta</taxon>
        <taxon>Bangiophyceae</taxon>
        <taxon>Cyanidiales</taxon>
        <taxon>Cyanidiaceae</taxon>
        <taxon>Cyanidium</taxon>
    </lineage>
</organism>
<evidence type="ECO:0000256" key="6">
    <source>
        <dbReference type="ARBA" id="ARBA00023015"/>
    </source>
</evidence>
<comment type="subcellular location">
    <subcellularLocation>
        <location evidence="1">Nucleus</location>
    </subcellularLocation>
</comment>
<feature type="domain" description="N-acetyltransferase" evidence="15">
    <location>
        <begin position="109"/>
        <end position="267"/>
    </location>
</feature>
<dbReference type="GO" id="GO:0000123">
    <property type="term" value="C:histone acetyltransferase complex"/>
    <property type="evidence" value="ECO:0007669"/>
    <property type="project" value="TreeGrafter"/>
</dbReference>
<evidence type="ECO:0000313" key="17">
    <source>
        <dbReference type="Proteomes" id="UP001301350"/>
    </source>
</evidence>
<dbReference type="InterPro" id="IPR037800">
    <property type="entry name" value="GCN5"/>
</dbReference>
<dbReference type="Pfam" id="PF00439">
    <property type="entry name" value="Bromodomain"/>
    <property type="match status" value="1"/>
</dbReference>
<evidence type="ECO:0000256" key="12">
    <source>
        <dbReference type="PROSITE-ProRule" id="PRU00035"/>
    </source>
</evidence>
<proteinExistence type="inferred from homology"/>
<evidence type="ECO:0000259" key="14">
    <source>
        <dbReference type="PROSITE" id="PS50014"/>
    </source>
</evidence>
<evidence type="ECO:0000256" key="7">
    <source>
        <dbReference type="ARBA" id="ARBA00023117"/>
    </source>
</evidence>
<dbReference type="PANTHER" id="PTHR45750:SF3">
    <property type="entry name" value="HISTONE ACETYLTRANSFERASE"/>
    <property type="match status" value="1"/>
</dbReference>
<evidence type="ECO:0000256" key="10">
    <source>
        <dbReference type="ARBA" id="ARBA00023242"/>
    </source>
</evidence>
<keyword evidence="4" id="KW-0808">Transferase</keyword>